<dbReference type="CDD" id="cd01948">
    <property type="entry name" value="EAL"/>
    <property type="match status" value="1"/>
</dbReference>
<dbReference type="EMBL" id="CADCVS010000176">
    <property type="protein sequence ID" value="CAA9486780.1"/>
    <property type="molecule type" value="Genomic_DNA"/>
</dbReference>
<dbReference type="GO" id="GO:0071111">
    <property type="term" value="F:cyclic-guanylate-specific phosphodiesterase activity"/>
    <property type="evidence" value="ECO:0007669"/>
    <property type="project" value="InterPro"/>
</dbReference>
<protein>
    <submittedName>
        <fullName evidence="2">Diguanylate cyclase/phosphodiesterase (GGDEF &amp; EAL domains) with PAS/PAC sensor(S)</fullName>
    </submittedName>
</protein>
<reference evidence="2" key="1">
    <citation type="submission" date="2020-02" db="EMBL/GenBank/DDBJ databases">
        <authorList>
            <person name="Meier V. D."/>
        </authorList>
    </citation>
    <scope>NUCLEOTIDE SEQUENCE</scope>
    <source>
        <strain evidence="2">AVDCRST_MAG30</strain>
    </source>
</reference>
<feature type="domain" description="EAL" evidence="1">
    <location>
        <begin position="68"/>
        <end position="319"/>
    </location>
</feature>
<dbReference type="InterPro" id="IPR001633">
    <property type="entry name" value="EAL_dom"/>
</dbReference>
<gene>
    <name evidence="2" type="ORF">AVDCRST_MAG30-1143</name>
</gene>
<evidence type="ECO:0000313" key="2">
    <source>
        <dbReference type="EMBL" id="CAA9486780.1"/>
    </source>
</evidence>
<dbReference type="PANTHER" id="PTHR33121:SF76">
    <property type="entry name" value="SIGNALING PROTEIN"/>
    <property type="match status" value="1"/>
</dbReference>
<sequence>MLYKVEHLATEPAAGDIATEGLVLSGPGWTDRLRDLLAELSLAEREGLFALRLGESHPLPLLAQTLLDRERTDWFPEFLSKGRMVPHFQPIVDLSDGRVVGREALMRGRLGATEVRGGELVEAAEAHDALYSFDMRARAAALEVGLPLLPEGEVLYINLDPRAVLDVEASVRQTWPVVERLGAAPDRICLELVSPERVPDRKLLERIVAVHREHGAQIALDDLSGGADALACLEIVRPDVAKLDRAITSGIEASLARRRLVAALVEYAQDQGCKVVAEGVERVSEFEVMRDLGVDYGQGYYFGHPTERPMDVDTRLFRPRAQLV</sequence>
<dbReference type="Gene3D" id="3.20.20.450">
    <property type="entry name" value="EAL domain"/>
    <property type="match status" value="1"/>
</dbReference>
<dbReference type="PROSITE" id="PS50883">
    <property type="entry name" value="EAL"/>
    <property type="match status" value="1"/>
</dbReference>
<dbReference type="InterPro" id="IPR050706">
    <property type="entry name" value="Cyclic-di-GMP_PDE-like"/>
</dbReference>
<proteinExistence type="predicted"/>
<organism evidence="2">
    <name type="scientific">uncultured Solirubrobacteraceae bacterium</name>
    <dbReference type="NCBI Taxonomy" id="1162706"/>
    <lineage>
        <taxon>Bacteria</taxon>
        <taxon>Bacillati</taxon>
        <taxon>Actinomycetota</taxon>
        <taxon>Thermoleophilia</taxon>
        <taxon>Solirubrobacterales</taxon>
        <taxon>Solirubrobacteraceae</taxon>
        <taxon>environmental samples</taxon>
    </lineage>
</organism>
<name>A0A6J4S0R3_9ACTN</name>
<dbReference type="AlphaFoldDB" id="A0A6J4S0R3"/>
<evidence type="ECO:0000259" key="1">
    <source>
        <dbReference type="PROSITE" id="PS50883"/>
    </source>
</evidence>
<dbReference type="Pfam" id="PF00563">
    <property type="entry name" value="EAL"/>
    <property type="match status" value="1"/>
</dbReference>
<dbReference type="PANTHER" id="PTHR33121">
    <property type="entry name" value="CYCLIC DI-GMP PHOSPHODIESTERASE PDEF"/>
    <property type="match status" value="1"/>
</dbReference>
<dbReference type="InterPro" id="IPR035919">
    <property type="entry name" value="EAL_sf"/>
</dbReference>
<accession>A0A6J4S0R3</accession>
<dbReference type="SMART" id="SM00052">
    <property type="entry name" value="EAL"/>
    <property type="match status" value="1"/>
</dbReference>
<dbReference type="SUPFAM" id="SSF141868">
    <property type="entry name" value="EAL domain-like"/>
    <property type="match status" value="1"/>
</dbReference>